<accession>A0A0L1KBP1</accession>
<sequence>MPHRALIKHRPWLLASLVAGVSYFFVADDPIGGAWLMLWKGAGVGFLALYAAFRTRGFDGLLIAGALTLGALGDVTLEISFLIGGALFALGHAVAIILYLRNRRASTSSSQILAGGSLLLLTPLIAGLIAYPLPNWVVATAYSAVVGGMAAAAWTSRFPRYRVGLGAVMFVVSDLLIFAREAAALPDFVTAWTIWPLYFGGQFLIATGVVQTLRMDRRPDKT</sequence>
<dbReference type="EMBL" id="JYNE01000027">
    <property type="protein sequence ID" value="KNH01351.1"/>
    <property type="molecule type" value="Genomic_DNA"/>
</dbReference>
<protein>
    <submittedName>
        <fullName evidence="7">Membrane protein</fullName>
    </submittedName>
</protein>
<dbReference type="GO" id="GO:0016787">
    <property type="term" value="F:hydrolase activity"/>
    <property type="evidence" value="ECO:0007669"/>
    <property type="project" value="TreeGrafter"/>
</dbReference>
<evidence type="ECO:0000313" key="7">
    <source>
        <dbReference type="EMBL" id="KNH01351.1"/>
    </source>
</evidence>
<dbReference type="PATRIC" id="fig|1306953.7.peg.2446"/>
<dbReference type="GO" id="GO:0016020">
    <property type="term" value="C:membrane"/>
    <property type="evidence" value="ECO:0007669"/>
    <property type="project" value="UniProtKB-SubCell"/>
</dbReference>
<reference evidence="7" key="1">
    <citation type="submission" date="2015-02" db="EMBL/GenBank/DDBJ databases">
        <authorList>
            <person name="Chooi Y.-H."/>
        </authorList>
    </citation>
    <scope>NUCLEOTIDE SEQUENCE [LARGE SCALE GENOMIC DNA]</scope>
    <source>
        <strain evidence="7">LAMA 915</strain>
    </source>
</reference>
<name>A0A0L1KBP1_9SPHN</name>
<comment type="caution">
    <text evidence="7">The sequence shown here is derived from an EMBL/GenBank/DDBJ whole genome shotgun (WGS) entry which is preliminary data.</text>
</comment>
<comment type="subcellular location">
    <subcellularLocation>
        <location evidence="1">Membrane</location>
        <topology evidence="1">Multi-pass membrane protein</topology>
    </subcellularLocation>
</comment>
<evidence type="ECO:0000256" key="2">
    <source>
        <dbReference type="ARBA" id="ARBA00007375"/>
    </source>
</evidence>
<dbReference type="PANTHER" id="PTHR31885">
    <property type="entry name" value="GH04784P"/>
    <property type="match status" value="1"/>
</dbReference>
<feature type="transmembrane region" description="Helical" evidence="6">
    <location>
        <begin position="192"/>
        <end position="213"/>
    </location>
</feature>
<evidence type="ECO:0000256" key="5">
    <source>
        <dbReference type="ARBA" id="ARBA00023136"/>
    </source>
</evidence>
<evidence type="ECO:0000256" key="4">
    <source>
        <dbReference type="ARBA" id="ARBA00022989"/>
    </source>
</evidence>
<dbReference type="AlphaFoldDB" id="A0A0L1KBP1"/>
<keyword evidence="5 6" id="KW-0472">Membrane</keyword>
<comment type="similarity">
    <text evidence="2">Belongs to the TMEM86 family.</text>
</comment>
<feature type="transmembrane region" description="Helical" evidence="6">
    <location>
        <begin position="79"/>
        <end position="100"/>
    </location>
</feature>
<keyword evidence="3 6" id="KW-0812">Transmembrane</keyword>
<feature type="transmembrane region" description="Helical" evidence="6">
    <location>
        <begin position="12"/>
        <end position="27"/>
    </location>
</feature>
<dbReference type="InterPro" id="IPR012506">
    <property type="entry name" value="TMEM86B-like"/>
</dbReference>
<evidence type="ECO:0000256" key="1">
    <source>
        <dbReference type="ARBA" id="ARBA00004141"/>
    </source>
</evidence>
<feature type="transmembrane region" description="Helical" evidence="6">
    <location>
        <begin position="112"/>
        <end position="130"/>
    </location>
</feature>
<feature type="transmembrane region" description="Helical" evidence="6">
    <location>
        <begin position="136"/>
        <end position="154"/>
    </location>
</feature>
<feature type="transmembrane region" description="Helical" evidence="6">
    <location>
        <begin position="161"/>
        <end position="180"/>
    </location>
</feature>
<gene>
    <name evidence="7" type="ORF">J121_2370</name>
</gene>
<dbReference type="Proteomes" id="UP000037446">
    <property type="component" value="Unassembled WGS sequence"/>
</dbReference>
<dbReference type="PANTHER" id="PTHR31885:SF6">
    <property type="entry name" value="GH04784P"/>
    <property type="match status" value="1"/>
</dbReference>
<evidence type="ECO:0000256" key="6">
    <source>
        <dbReference type="SAM" id="Phobius"/>
    </source>
</evidence>
<dbReference type="Pfam" id="PF07947">
    <property type="entry name" value="YhhN"/>
    <property type="match status" value="1"/>
</dbReference>
<feature type="transmembrane region" description="Helical" evidence="6">
    <location>
        <begin position="57"/>
        <end position="73"/>
    </location>
</feature>
<evidence type="ECO:0000256" key="3">
    <source>
        <dbReference type="ARBA" id="ARBA00022692"/>
    </source>
</evidence>
<organism evidence="7 8">
    <name type="scientific">Qipengyuania citrea LAMA 915</name>
    <dbReference type="NCBI Taxonomy" id="1306953"/>
    <lineage>
        <taxon>Bacteria</taxon>
        <taxon>Pseudomonadati</taxon>
        <taxon>Pseudomonadota</taxon>
        <taxon>Alphaproteobacteria</taxon>
        <taxon>Sphingomonadales</taxon>
        <taxon>Erythrobacteraceae</taxon>
        <taxon>Qipengyuania</taxon>
    </lineage>
</organism>
<evidence type="ECO:0000313" key="8">
    <source>
        <dbReference type="Proteomes" id="UP000037446"/>
    </source>
</evidence>
<dbReference type="RefSeq" id="WP_050601288.1">
    <property type="nucleotide sequence ID" value="NZ_JYNE01000027.1"/>
</dbReference>
<feature type="transmembrane region" description="Helical" evidence="6">
    <location>
        <begin position="33"/>
        <end position="50"/>
    </location>
</feature>
<keyword evidence="4 6" id="KW-1133">Transmembrane helix</keyword>
<proteinExistence type="inferred from homology"/>